<evidence type="ECO:0000313" key="7">
    <source>
        <dbReference type="Proteomes" id="UP000812966"/>
    </source>
</evidence>
<name>A0A8K0NSU1_9TREE</name>
<feature type="domain" description="LysM" evidence="5">
    <location>
        <begin position="83"/>
        <end position="129"/>
    </location>
</feature>
<feature type="compositionally biased region" description="Polar residues" evidence="3">
    <location>
        <begin position="187"/>
        <end position="200"/>
    </location>
</feature>
<evidence type="ECO:0000313" key="6">
    <source>
        <dbReference type="EMBL" id="KAG7571073.1"/>
    </source>
</evidence>
<evidence type="ECO:0000259" key="5">
    <source>
        <dbReference type="PROSITE" id="PS51782"/>
    </source>
</evidence>
<dbReference type="PANTHER" id="PTHR34997:SF1">
    <property type="entry name" value="PEPTIDOGLYCAN-BINDING LYSIN DOMAIN"/>
    <property type="match status" value="1"/>
</dbReference>
<feature type="region of interest" description="Disordered" evidence="3">
    <location>
        <begin position="187"/>
        <end position="226"/>
    </location>
</feature>
<feature type="chain" id="PRO_5035465073" description="LysM domain-containing protein" evidence="4">
    <location>
        <begin position="21"/>
        <end position="226"/>
    </location>
</feature>
<gene>
    <name evidence="6" type="ORF">FFLO_01037</name>
</gene>
<dbReference type="PROSITE" id="PS51782">
    <property type="entry name" value="LYSM"/>
    <property type="match status" value="2"/>
</dbReference>
<dbReference type="SMART" id="SM00257">
    <property type="entry name" value="LysM"/>
    <property type="match status" value="2"/>
</dbReference>
<dbReference type="AlphaFoldDB" id="A0A8K0NSU1"/>
<reference evidence="6" key="1">
    <citation type="submission" date="2020-04" db="EMBL/GenBank/DDBJ databases">
        <title>Analysis of mating type loci in Filobasidium floriforme.</title>
        <authorList>
            <person name="Nowrousian M."/>
        </authorList>
    </citation>
    <scope>NUCLEOTIDE SEQUENCE</scope>
    <source>
        <strain evidence="6">CBS 6242</strain>
    </source>
</reference>
<dbReference type="PANTHER" id="PTHR34997">
    <property type="entry name" value="AM15"/>
    <property type="match status" value="1"/>
</dbReference>
<dbReference type="SUPFAM" id="SSF54106">
    <property type="entry name" value="LysM domain"/>
    <property type="match status" value="2"/>
</dbReference>
<dbReference type="GO" id="GO:0008061">
    <property type="term" value="F:chitin binding"/>
    <property type="evidence" value="ECO:0007669"/>
    <property type="project" value="UniProtKB-KW"/>
</dbReference>
<keyword evidence="1" id="KW-0147">Chitin-binding</keyword>
<keyword evidence="4" id="KW-0732">Signal</keyword>
<evidence type="ECO:0000256" key="4">
    <source>
        <dbReference type="SAM" id="SignalP"/>
    </source>
</evidence>
<accession>A0A8K0NSU1</accession>
<dbReference type="CDD" id="cd00118">
    <property type="entry name" value="LysM"/>
    <property type="match status" value="2"/>
</dbReference>
<feature type="compositionally biased region" description="Acidic residues" evidence="3">
    <location>
        <begin position="206"/>
        <end position="226"/>
    </location>
</feature>
<keyword evidence="7" id="KW-1185">Reference proteome</keyword>
<dbReference type="InterPro" id="IPR036779">
    <property type="entry name" value="LysM_dom_sf"/>
</dbReference>
<comment type="caution">
    <text evidence="6">The sequence shown here is derived from an EMBL/GenBank/DDBJ whole genome shotgun (WGS) entry which is preliminary data.</text>
</comment>
<dbReference type="EMBL" id="JABELV010000012">
    <property type="protein sequence ID" value="KAG7571073.1"/>
    <property type="molecule type" value="Genomic_DNA"/>
</dbReference>
<keyword evidence="2" id="KW-0843">Virulence</keyword>
<protein>
    <recommendedName>
        <fullName evidence="5">LysM domain-containing protein</fullName>
    </recommendedName>
</protein>
<feature type="signal peptide" evidence="4">
    <location>
        <begin position="1"/>
        <end position="20"/>
    </location>
</feature>
<organism evidence="6 7">
    <name type="scientific">Filobasidium floriforme</name>
    <dbReference type="NCBI Taxonomy" id="5210"/>
    <lineage>
        <taxon>Eukaryota</taxon>
        <taxon>Fungi</taxon>
        <taxon>Dikarya</taxon>
        <taxon>Basidiomycota</taxon>
        <taxon>Agaricomycotina</taxon>
        <taxon>Tremellomycetes</taxon>
        <taxon>Filobasidiales</taxon>
        <taxon>Filobasidiaceae</taxon>
        <taxon>Filobasidium</taxon>
    </lineage>
</organism>
<evidence type="ECO:0000256" key="2">
    <source>
        <dbReference type="ARBA" id="ARBA00023026"/>
    </source>
</evidence>
<dbReference type="InterPro" id="IPR018392">
    <property type="entry name" value="LysM"/>
</dbReference>
<evidence type="ECO:0000256" key="3">
    <source>
        <dbReference type="SAM" id="MobiDB-lite"/>
    </source>
</evidence>
<dbReference type="Gene3D" id="3.10.350.10">
    <property type="entry name" value="LysM domain"/>
    <property type="match status" value="2"/>
</dbReference>
<evidence type="ECO:0000256" key="1">
    <source>
        <dbReference type="ARBA" id="ARBA00022669"/>
    </source>
</evidence>
<dbReference type="InterPro" id="IPR052210">
    <property type="entry name" value="LysM1-like"/>
</dbReference>
<dbReference type="Pfam" id="PF01476">
    <property type="entry name" value="LysM"/>
    <property type="match status" value="2"/>
</dbReference>
<sequence length="226" mass="23628">MFGFKVKTVFTAALGLGLMAQTIPDCTRNATVISGDTCDGISKKYASPTFQFALANPDVDAACSNLMIGQEVCLGQRGVDCSKVHVVVKGDTCLGLADTYDLDDTVLYKNNPQINSECTNIYLNQVLCVASKPYPYVLPTNITSSPGSTSSVTSTVLPTNVPTAGPDAGSDDGDVVTSTAEVWATVTQSAEGASETSSVSGLEYCGEGDESPDCVDEESLPYCDEI</sequence>
<feature type="domain" description="LysM" evidence="5">
    <location>
        <begin position="28"/>
        <end position="74"/>
    </location>
</feature>
<dbReference type="Proteomes" id="UP000812966">
    <property type="component" value="Unassembled WGS sequence"/>
</dbReference>
<proteinExistence type="predicted"/>